<keyword evidence="3" id="KW-1185">Reference proteome</keyword>
<gene>
    <name evidence="2" type="ORF">Q5P01_000767</name>
</gene>
<accession>A0AA88IJQ9</accession>
<comment type="caution">
    <text evidence="2">The sequence shown here is derived from an EMBL/GenBank/DDBJ whole genome shotgun (WGS) entry which is preliminary data.</text>
</comment>
<organism evidence="2 3">
    <name type="scientific">Channa striata</name>
    <name type="common">Snakehead murrel</name>
    <name type="synonym">Ophicephalus striatus</name>
    <dbReference type="NCBI Taxonomy" id="64152"/>
    <lineage>
        <taxon>Eukaryota</taxon>
        <taxon>Metazoa</taxon>
        <taxon>Chordata</taxon>
        <taxon>Craniata</taxon>
        <taxon>Vertebrata</taxon>
        <taxon>Euteleostomi</taxon>
        <taxon>Actinopterygii</taxon>
        <taxon>Neopterygii</taxon>
        <taxon>Teleostei</taxon>
        <taxon>Neoteleostei</taxon>
        <taxon>Acanthomorphata</taxon>
        <taxon>Anabantaria</taxon>
        <taxon>Anabantiformes</taxon>
        <taxon>Channoidei</taxon>
        <taxon>Channidae</taxon>
        <taxon>Channa</taxon>
    </lineage>
</organism>
<feature type="compositionally biased region" description="Polar residues" evidence="1">
    <location>
        <begin position="173"/>
        <end position="183"/>
    </location>
</feature>
<feature type="region of interest" description="Disordered" evidence="1">
    <location>
        <begin position="44"/>
        <end position="94"/>
    </location>
</feature>
<evidence type="ECO:0000313" key="2">
    <source>
        <dbReference type="EMBL" id="KAK2813549.1"/>
    </source>
</evidence>
<feature type="compositionally biased region" description="Basic and acidic residues" evidence="1">
    <location>
        <begin position="69"/>
        <end position="79"/>
    </location>
</feature>
<reference evidence="2" key="1">
    <citation type="submission" date="2023-07" db="EMBL/GenBank/DDBJ databases">
        <title>Chromosome-level Genome Assembly of Striped Snakehead (Channa striata).</title>
        <authorList>
            <person name="Liu H."/>
        </authorList>
    </citation>
    <scope>NUCLEOTIDE SEQUENCE</scope>
    <source>
        <strain evidence="2">Gz</strain>
        <tissue evidence="2">Muscle</tissue>
    </source>
</reference>
<dbReference type="AlphaFoldDB" id="A0AA88IJQ9"/>
<protein>
    <submittedName>
        <fullName evidence="2">Uncharacterized protein</fullName>
    </submittedName>
</protein>
<feature type="compositionally biased region" description="Low complexity" evidence="1">
    <location>
        <begin position="184"/>
        <end position="196"/>
    </location>
</feature>
<feature type="compositionally biased region" description="Gly residues" evidence="1">
    <location>
        <begin position="197"/>
        <end position="217"/>
    </location>
</feature>
<name>A0AA88IJQ9_CHASR</name>
<evidence type="ECO:0000313" key="3">
    <source>
        <dbReference type="Proteomes" id="UP001187415"/>
    </source>
</evidence>
<dbReference type="EMBL" id="JAUPFM010000086">
    <property type="protein sequence ID" value="KAK2813549.1"/>
    <property type="molecule type" value="Genomic_DNA"/>
</dbReference>
<feature type="region of interest" description="Disordered" evidence="1">
    <location>
        <begin position="117"/>
        <end position="290"/>
    </location>
</feature>
<sequence length="290" mass="29540">MGPTLQRHPFSGLVDSAGTCRLSVSCGIFSLRWSLPPALGCIPKQPDSKTGPGATGALRLTPSHGLSLDQKDSGPERHRAGGLPSPTFPTPARRTGIRRWALPSSLAATEGILGVVAPGPPGRGGGGSRGWSPGTPARRRRRATGQGRWFPAVGSQPPRLNPAHPQARVPAGATSTRNAVSTETRGPPAAAPTSSGPTGGGRTGGGKADGEEGGGAGQARAHRAHVDDGHPRGLHLGGRRRGVPATAPAAGGRASRLMAKRPSDRRSPGRNPGPQSAFEVSMINVSCNSH</sequence>
<proteinExistence type="predicted"/>
<evidence type="ECO:0000256" key="1">
    <source>
        <dbReference type="SAM" id="MobiDB-lite"/>
    </source>
</evidence>
<dbReference type="Proteomes" id="UP001187415">
    <property type="component" value="Unassembled WGS sequence"/>
</dbReference>